<evidence type="ECO:0000256" key="4">
    <source>
        <dbReference type="ARBA" id="ARBA00023163"/>
    </source>
</evidence>
<evidence type="ECO:0000256" key="3">
    <source>
        <dbReference type="ARBA" id="ARBA00023155"/>
    </source>
</evidence>
<name>A0AAP0NAE3_LIQFO</name>
<dbReference type="SUPFAM" id="SSF55961">
    <property type="entry name" value="Bet v1-like"/>
    <property type="match status" value="2"/>
</dbReference>
<keyword evidence="2" id="KW-0238">DNA-binding</keyword>
<dbReference type="GO" id="GO:0003677">
    <property type="term" value="F:DNA binding"/>
    <property type="evidence" value="ECO:0007669"/>
    <property type="project" value="UniProtKB-KW"/>
</dbReference>
<feature type="compositionally biased region" description="Basic and acidic residues" evidence="6">
    <location>
        <begin position="69"/>
        <end position="85"/>
    </location>
</feature>
<sequence length="621" mass="69509">MSNRSRKIQDRDDESVNENGFEIFKSDSQDRFAKTDRKLKRMKNFVESCGSPGEKMLSSKAKLGLQPDGKSKIDSILESPNDVREPAISSPTRTSQTPPHSPNNGAAEFGLQSDIEMDHTHRATDLLMSFSVGADFNKTKINELAVAAMEELTKMALDGEPLWTLDVDGETEVLNDREYKKLYEPLLDPTLREVIRIIKVGELLQEPNLGNNVESSGEGKNLPTSPKECLPTTLRTTEASRYSDLVLVDPVDLVEWLMDVMTAEFHLPSPLVSPRETYFARYCKQLTRKTWAVVDVSLENIFPNPLMTYRRRPSGCLIQQISRGLSKVTWVEHVEVDNSGIHHMFQPLFASGFAFCARRWVFTLVRQSERIATIMDLSNPAHDGVKTPEVGKLSLFRLADRMVRGFCDDFCGSKENMWRPFPMAGLDDIKLMTRDSMDEPGKPPGTVIIVSTSVWISASVDELFDFLRDGNSRNKWDVLSLGCVIQEEVVHIFKKPDPRNRISIMQVDATSKRTAVLYLQESYTDSVGSYVVYAPMDASAVNMVLNGGNSDNVAILPSGFAILPYTPIMTPQAMGGSLLTIAFQMMDDKATLQYIPSGSIETIYRIVTETVTLIRAAFDTQ</sequence>
<dbReference type="Proteomes" id="UP001415857">
    <property type="component" value="Unassembled WGS sequence"/>
</dbReference>
<organism evidence="8 9">
    <name type="scientific">Liquidambar formosana</name>
    <name type="common">Formosan gum</name>
    <dbReference type="NCBI Taxonomy" id="63359"/>
    <lineage>
        <taxon>Eukaryota</taxon>
        <taxon>Viridiplantae</taxon>
        <taxon>Streptophyta</taxon>
        <taxon>Embryophyta</taxon>
        <taxon>Tracheophyta</taxon>
        <taxon>Spermatophyta</taxon>
        <taxon>Magnoliopsida</taxon>
        <taxon>eudicotyledons</taxon>
        <taxon>Gunneridae</taxon>
        <taxon>Pentapetalae</taxon>
        <taxon>Saxifragales</taxon>
        <taxon>Altingiaceae</taxon>
        <taxon>Liquidambar</taxon>
    </lineage>
</organism>
<dbReference type="GO" id="GO:0008289">
    <property type="term" value="F:lipid binding"/>
    <property type="evidence" value="ECO:0007669"/>
    <property type="project" value="InterPro"/>
</dbReference>
<accession>A0AAP0NAE3</accession>
<evidence type="ECO:0000256" key="2">
    <source>
        <dbReference type="ARBA" id="ARBA00023125"/>
    </source>
</evidence>
<dbReference type="EMBL" id="JBBPBK010000015">
    <property type="protein sequence ID" value="KAK9268582.1"/>
    <property type="molecule type" value="Genomic_DNA"/>
</dbReference>
<evidence type="ECO:0000256" key="1">
    <source>
        <dbReference type="ARBA" id="ARBA00023015"/>
    </source>
</evidence>
<gene>
    <name evidence="8" type="ORF">L1049_000336</name>
</gene>
<dbReference type="AlphaFoldDB" id="A0AAP0NAE3"/>
<feature type="region of interest" description="Disordered" evidence="6">
    <location>
        <begin position="1"/>
        <end position="22"/>
    </location>
</feature>
<proteinExistence type="predicted"/>
<dbReference type="PROSITE" id="PS50848">
    <property type="entry name" value="START"/>
    <property type="match status" value="1"/>
</dbReference>
<comment type="caution">
    <text evidence="8">The sequence shown here is derived from an EMBL/GenBank/DDBJ whole genome shotgun (WGS) entry which is preliminary data.</text>
</comment>
<reference evidence="8 9" key="1">
    <citation type="journal article" date="2024" name="Plant J.">
        <title>Genome sequences and population genomics reveal climatic adaptation and genomic divergence between two closely related sweetgum species.</title>
        <authorList>
            <person name="Xu W.Q."/>
            <person name="Ren C.Q."/>
            <person name="Zhang X.Y."/>
            <person name="Comes H.P."/>
            <person name="Liu X.H."/>
            <person name="Li Y.G."/>
            <person name="Kettle C.J."/>
            <person name="Jalonen R."/>
            <person name="Gaisberger H."/>
            <person name="Ma Y.Z."/>
            <person name="Qiu Y.X."/>
        </authorList>
    </citation>
    <scope>NUCLEOTIDE SEQUENCE [LARGE SCALE GENOMIC DNA]</scope>
    <source>
        <strain evidence="8">Hangzhou</strain>
    </source>
</reference>
<dbReference type="InterPro" id="IPR042160">
    <property type="entry name" value="HD-Zip_IV"/>
</dbReference>
<keyword evidence="4" id="KW-0804">Transcription</keyword>
<evidence type="ECO:0000259" key="7">
    <source>
        <dbReference type="PROSITE" id="PS50848"/>
    </source>
</evidence>
<keyword evidence="1" id="KW-0805">Transcription regulation</keyword>
<evidence type="ECO:0000313" key="8">
    <source>
        <dbReference type="EMBL" id="KAK9268582.1"/>
    </source>
</evidence>
<dbReference type="Gene3D" id="3.30.530.20">
    <property type="match status" value="1"/>
</dbReference>
<keyword evidence="5" id="KW-0539">Nucleus</keyword>
<keyword evidence="9" id="KW-1185">Reference proteome</keyword>
<dbReference type="InterPro" id="IPR057993">
    <property type="entry name" value="HD-Zip_IV_C"/>
</dbReference>
<evidence type="ECO:0000256" key="6">
    <source>
        <dbReference type="SAM" id="MobiDB-lite"/>
    </source>
</evidence>
<feature type="compositionally biased region" description="Polar residues" evidence="6">
    <location>
        <begin position="89"/>
        <end position="104"/>
    </location>
</feature>
<dbReference type="InterPro" id="IPR023393">
    <property type="entry name" value="START-like_dom_sf"/>
</dbReference>
<evidence type="ECO:0000256" key="5">
    <source>
        <dbReference type="ARBA" id="ARBA00023242"/>
    </source>
</evidence>
<dbReference type="InterPro" id="IPR002913">
    <property type="entry name" value="START_lipid-bd_dom"/>
</dbReference>
<feature type="region of interest" description="Disordered" evidence="6">
    <location>
        <begin position="48"/>
        <end position="105"/>
    </location>
</feature>
<feature type="domain" description="START" evidence="7">
    <location>
        <begin position="134"/>
        <end position="373"/>
    </location>
</feature>
<protein>
    <recommendedName>
        <fullName evidence="7">START domain-containing protein</fullName>
    </recommendedName>
</protein>
<dbReference type="SMART" id="SM00234">
    <property type="entry name" value="START"/>
    <property type="match status" value="1"/>
</dbReference>
<dbReference type="PANTHER" id="PTHR45654:SF48">
    <property type="entry name" value="START DOMAIN-CONTAINING PROTEIN"/>
    <property type="match status" value="1"/>
</dbReference>
<keyword evidence="3" id="KW-0371">Homeobox</keyword>
<dbReference type="Pfam" id="PF25797">
    <property type="entry name" value="PDF2_C"/>
    <property type="match status" value="1"/>
</dbReference>
<dbReference type="Pfam" id="PF01852">
    <property type="entry name" value="START"/>
    <property type="match status" value="1"/>
</dbReference>
<dbReference type="PANTHER" id="PTHR45654">
    <property type="entry name" value="HOMEOBOX-LEUCINE ZIPPER PROTEIN MERISTEM L1"/>
    <property type="match status" value="1"/>
</dbReference>
<evidence type="ECO:0000313" key="9">
    <source>
        <dbReference type="Proteomes" id="UP001415857"/>
    </source>
</evidence>